<protein>
    <recommendedName>
        <fullName evidence="3">DUF1697 domain-containing protein</fullName>
    </recommendedName>
</protein>
<name>A0AAV2WI28_MYCNE</name>
<reference evidence="1" key="1">
    <citation type="submission" date="2014-05" db="EMBL/GenBank/DDBJ databases">
        <authorList>
            <person name="Urmite Genomes"/>
        </authorList>
    </citation>
    <scope>NUCLEOTIDE SEQUENCE</scope>
    <source>
        <strain evidence="1">DSM 44074</strain>
    </source>
</reference>
<evidence type="ECO:0008006" key="3">
    <source>
        <dbReference type="Google" id="ProtNLM"/>
    </source>
</evidence>
<dbReference type="Proteomes" id="UP000028864">
    <property type="component" value="Unassembled WGS sequence"/>
</dbReference>
<sequence length="181" mass="20026">MTRYTALLRGINVGGKNIIAMKDLRATLDEHGYDNVRTYIQSGNVLFDTDDDPANLESAIEGTLEKAFGVPLVVVVRSHRQLRNVVTKAPKGFGAEPDTFHSDAIFLKAPLTASRVMDIVTLRDGVDQAWPGTGVVYFARLSAERTKSRLSKITTTAEYKQMTIRNWKTTQALLALLDEQG</sequence>
<proteinExistence type="predicted"/>
<gene>
    <name evidence="1" type="ORF">BN1047_01836</name>
</gene>
<dbReference type="PANTHER" id="PTHR36439">
    <property type="entry name" value="BLL4334 PROTEIN"/>
    <property type="match status" value="1"/>
</dbReference>
<organism evidence="1 2">
    <name type="scientific">Mycolicibacterium neoaurum</name>
    <name type="common">Mycobacterium neoaurum</name>
    <dbReference type="NCBI Taxonomy" id="1795"/>
    <lineage>
        <taxon>Bacteria</taxon>
        <taxon>Bacillati</taxon>
        <taxon>Actinomycetota</taxon>
        <taxon>Actinomycetes</taxon>
        <taxon>Mycobacteriales</taxon>
        <taxon>Mycobacteriaceae</taxon>
        <taxon>Mycolicibacterium</taxon>
    </lineage>
</organism>
<reference evidence="1" key="2">
    <citation type="submission" date="2015-09" db="EMBL/GenBank/DDBJ databases">
        <title>Draft genome sequence of Mycobacterium neoaurum DSM 44074.</title>
        <authorList>
            <person name="Croce O."/>
            <person name="Robert C."/>
            <person name="Raoult D."/>
            <person name="Drancourt M."/>
        </authorList>
    </citation>
    <scope>NUCLEOTIDE SEQUENCE</scope>
    <source>
        <strain evidence="1">DSM 44074</strain>
    </source>
</reference>
<accession>A0AAV2WI28</accession>
<dbReference type="Pfam" id="PF08002">
    <property type="entry name" value="DUF1697"/>
    <property type="match status" value="1"/>
</dbReference>
<dbReference type="EMBL" id="LK021338">
    <property type="protein sequence ID" value="CDQ43964.1"/>
    <property type="molecule type" value="Genomic_DNA"/>
</dbReference>
<dbReference type="PANTHER" id="PTHR36439:SF1">
    <property type="entry name" value="DUF1697 DOMAIN-CONTAINING PROTEIN"/>
    <property type="match status" value="1"/>
</dbReference>
<dbReference type="SUPFAM" id="SSF160379">
    <property type="entry name" value="SP0830-like"/>
    <property type="match status" value="1"/>
</dbReference>
<dbReference type="PIRSF" id="PIRSF008502">
    <property type="entry name" value="UCP008502"/>
    <property type="match status" value="1"/>
</dbReference>
<dbReference type="InterPro" id="IPR012545">
    <property type="entry name" value="DUF1697"/>
</dbReference>
<dbReference type="Gene3D" id="3.30.70.1280">
    <property type="entry name" value="SP0830-like domains"/>
    <property type="match status" value="1"/>
</dbReference>
<dbReference type="Gene3D" id="3.30.70.1260">
    <property type="entry name" value="bacterial protein sp0830 like"/>
    <property type="match status" value="1"/>
</dbReference>
<evidence type="ECO:0000313" key="2">
    <source>
        <dbReference type="Proteomes" id="UP000028864"/>
    </source>
</evidence>
<dbReference type="RefSeq" id="WP_030135143.1">
    <property type="nucleotide sequence ID" value="NZ_LK021338.1"/>
</dbReference>
<evidence type="ECO:0000313" key="1">
    <source>
        <dbReference type="EMBL" id="CDQ43964.1"/>
    </source>
</evidence>
<dbReference type="AlphaFoldDB" id="A0AAV2WI28"/>